<name>A0ABY8G1S8_9SPHN</name>
<dbReference type="PROSITE" id="PS50889">
    <property type="entry name" value="S4"/>
    <property type="match status" value="1"/>
</dbReference>
<keyword evidence="4" id="KW-1185">Reference proteome</keyword>
<proteinExistence type="predicted"/>
<dbReference type="EMBL" id="CP121106">
    <property type="protein sequence ID" value="WFL78679.1"/>
    <property type="molecule type" value="Genomic_DNA"/>
</dbReference>
<dbReference type="Proteomes" id="UP001215827">
    <property type="component" value="Chromosome"/>
</dbReference>
<dbReference type="SUPFAM" id="SSF55174">
    <property type="entry name" value="Alpha-L RNA-binding motif"/>
    <property type="match status" value="1"/>
</dbReference>
<keyword evidence="1" id="KW-0694">RNA-binding</keyword>
<dbReference type="Pfam" id="PF01479">
    <property type="entry name" value="S4"/>
    <property type="match status" value="1"/>
</dbReference>
<organism evidence="3 4">
    <name type="scientific">Altererythrobacter arenosus</name>
    <dbReference type="NCBI Taxonomy" id="3032592"/>
    <lineage>
        <taxon>Bacteria</taxon>
        <taxon>Pseudomonadati</taxon>
        <taxon>Pseudomonadota</taxon>
        <taxon>Alphaproteobacteria</taxon>
        <taxon>Sphingomonadales</taxon>
        <taxon>Erythrobacteraceae</taxon>
        <taxon>Altererythrobacter</taxon>
    </lineage>
</organism>
<accession>A0ABY8G1S8</accession>
<protein>
    <submittedName>
        <fullName evidence="3">S4 domain-containing protein</fullName>
    </submittedName>
</protein>
<dbReference type="Gene3D" id="3.10.290.10">
    <property type="entry name" value="RNA-binding S4 domain"/>
    <property type="match status" value="1"/>
</dbReference>
<evidence type="ECO:0000256" key="1">
    <source>
        <dbReference type="PROSITE-ProRule" id="PRU00182"/>
    </source>
</evidence>
<evidence type="ECO:0000313" key="4">
    <source>
        <dbReference type="Proteomes" id="UP001215827"/>
    </source>
</evidence>
<feature type="domain" description="RNA-binding S4" evidence="2">
    <location>
        <begin position="11"/>
        <end position="73"/>
    </location>
</feature>
<reference evidence="3 4" key="1">
    <citation type="submission" date="2023-03" db="EMBL/GenBank/DDBJ databases">
        <title>Altererythrobacter sp. CAU 1644 isolated from sand.</title>
        <authorList>
            <person name="Kim W."/>
        </authorList>
    </citation>
    <scope>NUCLEOTIDE SEQUENCE [LARGE SCALE GENOMIC DNA]</scope>
    <source>
        <strain evidence="3 4">CAU 1644</strain>
    </source>
</reference>
<dbReference type="InterPro" id="IPR036986">
    <property type="entry name" value="S4_RNA-bd_sf"/>
</dbReference>
<dbReference type="InterPro" id="IPR002942">
    <property type="entry name" value="S4_RNA-bd"/>
</dbReference>
<gene>
    <name evidence="3" type="ORF">P7228_06335</name>
</gene>
<dbReference type="SMART" id="SM00363">
    <property type="entry name" value="S4"/>
    <property type="match status" value="1"/>
</dbReference>
<sequence>MTESSASGGSMRLDRWLVYCRFARTRSRASALIEAGHIRCNGAHVRRSSACVHPGDVLTIPLGEAVRIIEVVGLPERRSSPGLARSHYRELDRDGDIAIAPS</sequence>
<evidence type="ECO:0000259" key="2">
    <source>
        <dbReference type="SMART" id="SM00363"/>
    </source>
</evidence>
<dbReference type="CDD" id="cd00165">
    <property type="entry name" value="S4"/>
    <property type="match status" value="1"/>
</dbReference>
<dbReference type="RefSeq" id="WP_278017369.1">
    <property type="nucleotide sequence ID" value="NZ_CP121106.1"/>
</dbReference>
<evidence type="ECO:0000313" key="3">
    <source>
        <dbReference type="EMBL" id="WFL78679.1"/>
    </source>
</evidence>